<evidence type="ECO:0000313" key="3">
    <source>
        <dbReference type="Proteomes" id="UP000680706"/>
    </source>
</evidence>
<proteinExistence type="predicted"/>
<gene>
    <name evidence="2" type="ORF">KGB56_13515</name>
</gene>
<feature type="region of interest" description="Disordered" evidence="1">
    <location>
        <begin position="722"/>
        <end position="745"/>
    </location>
</feature>
<organism evidence="2 3">
    <name type="scientific">Pseudovibrio brasiliensis</name>
    <dbReference type="NCBI Taxonomy" id="1898042"/>
    <lineage>
        <taxon>Bacteria</taxon>
        <taxon>Pseudomonadati</taxon>
        <taxon>Pseudomonadota</taxon>
        <taxon>Alphaproteobacteria</taxon>
        <taxon>Hyphomicrobiales</taxon>
        <taxon>Stappiaceae</taxon>
        <taxon>Pseudovibrio</taxon>
    </lineage>
</organism>
<accession>A0ABX8AH59</accession>
<protein>
    <recommendedName>
        <fullName evidence="4">Chromosome partition protein Smc</fullName>
    </recommendedName>
</protein>
<dbReference type="RefSeq" id="WP_075699297.1">
    <property type="nucleotide sequence ID" value="NZ_CP074126.1"/>
</dbReference>
<feature type="region of interest" description="Disordered" evidence="1">
    <location>
        <begin position="28"/>
        <end position="51"/>
    </location>
</feature>
<name>A0ABX8AH59_9HYPH</name>
<keyword evidence="3" id="KW-1185">Reference proteome</keyword>
<evidence type="ECO:0000256" key="1">
    <source>
        <dbReference type="SAM" id="MobiDB-lite"/>
    </source>
</evidence>
<reference evidence="2 3" key="1">
    <citation type="journal article" date="2021" name="Angew. Chem. Int. Ed. Engl.">
        <title>A novel family of nonribosomal peptides modulate collective behavior in Pseudovibrio bacteria isolated from marine sponges.</title>
        <authorList>
            <person name="Ioca L.P."/>
            <person name="Dai Y."/>
            <person name="Kunakom S."/>
            <person name="Diaz-Espinosa J."/>
            <person name="Krunic A."/>
            <person name="Crnkovic C.M."/>
            <person name="Orjala J."/>
            <person name="Sanchez L.M."/>
            <person name="Ferreira A.G."/>
            <person name="Berlinck R.G.S."/>
            <person name="Eustaquio A.S."/>
        </authorList>
    </citation>
    <scope>NUCLEOTIDE SEQUENCE [LARGE SCALE GENOMIC DNA]</scope>
    <source>
        <strain evidence="2 3">Ab134</strain>
    </source>
</reference>
<dbReference type="Proteomes" id="UP000680706">
    <property type="component" value="Chromosome"/>
</dbReference>
<evidence type="ECO:0008006" key="4">
    <source>
        <dbReference type="Google" id="ProtNLM"/>
    </source>
</evidence>
<evidence type="ECO:0000313" key="2">
    <source>
        <dbReference type="EMBL" id="QUS54412.1"/>
    </source>
</evidence>
<dbReference type="EMBL" id="CP074126">
    <property type="protein sequence ID" value="QUS54412.1"/>
    <property type="molecule type" value="Genomic_DNA"/>
</dbReference>
<sequence>MGKVRFEDQENEPQDPQVEAWIIGMMQEINAKESPKQPEPSSQSVENGDNADHDAFYEIPLFDLEEEASWTDKLNALAAEITKLVPKIGHADKLGESVPNGPYKAKFKNAQTKFTDFVHELGNQHAALSSKKGDEEGLERLGTGILEAHSLYGDVEALVYNANKSMDEILAGLRAQSAKLNSELEILYGERTALVKSGVSVGEVDKAYATAREALRDVNTGINTPKPEMAEQALDRLASTKDDLAAAVRAAKRDGEARLDAVLIKLSLVERDVSKTAENRSVVEDSKLFLKWFDVEHEAAQKSLRQANSAVHSADYVGVDRFIAEAEDHQANMQRFVLRKILNPDLDDETGDSVDETKLKDPELKRLFKDTTTIRRQAEQTFKDKDKVAASGVNIKQFEQEFKSVMSLTKNAQADIIHGESQEAAAKNDKARSSLKRLEDIRQETVSAANIALDQLEQLKIAAKPAYDFYPELQALAQENEQYQKSLKRFSKQIADFDFFIKTAEHHVQAGELIVADGQIALARRPLNNLIYRVQDFTQFTPEKDQGGAAGKLARQVAMMRADYDKLAAHTGDFTDNEELKIFENFSQKTKQFLDGADEAIAANNIEEAFDHKENSQIAMDGMMIAYERGVDTSAKVNLFMKDIEDAQSKIAALYGRRQEIAYDKQATDFLSYNTAAGEIVFEAEALLNAGRVKDARGILMQLPIALANMEACFVKPKGLRKGKKATPESYEPASGPQSEDPADLNVSEDLITDGDTSQKTLEKLLANLTALQKGLSDAETKWRAKLGNNVLGEFDSILKEAKQLTVDAQDIADRDTEDEDEIIPDLQLALSSGYTLFGQLQSIFKTRSTKSVDGGKTEVLDPPIFDQEERTVMRILKDMKRLREGIERANLNWTPNLMPEKIADMNAAHQSALSSLDNADVWADQGDKQAFEILPQLKIYMSEAKAGLTLMQKIFKTSEEIKENLLKSLKDSVSYHLSRFDTGLAKLDEAVDWAVDLTAVEAARNQGIAAVNGLKTAVMNRDVEVAKFQVDAIEEAVVALTTAVSAALDNFQELKSEYALKVSDLGTRHAQLSGRSDSLLGNETELRKFMESDRIVSNLLKTVGQMVETSTQAECDSDLDDIESSLDVMEAILTLNGDLGLEPEEPKAEPTATAKLNARVAKVRQELLAVYHQRNEIEHIAEADPVARKHLKQLDTAYNVAEETLVSLEDEKSVDPERSFEVIDVQIQVMQTSLNEIKTVAAKNPEVVLETEDQKTTIFASRIGSLRDELAVMSSQVSEFKDPYERETFEKLVSELGEIAKDLQIALINRDFAGCDKLLLKGQTRIDKGKKLYKLGRFTAQEFEQLREFYSTSVETLKQLSEKQTTLKTQKKLNVFQAQHEKARQGLSRIQVSIKANRVKESRGDIGEVEKALAALKDLFKSKREKLKETFSRKKGKK</sequence>